<reference evidence="3" key="1">
    <citation type="submission" date="2009-08" db="EMBL/GenBank/DDBJ databases">
        <title>Annotation of Salpingoeca rosetta.</title>
        <authorList>
            <consortium name="The Broad Institute Genome Sequencing Platform"/>
            <person name="Russ C."/>
            <person name="Cuomo C."/>
            <person name="Burger G."/>
            <person name="Gray M.W."/>
            <person name="Holland P.W.H."/>
            <person name="King N."/>
            <person name="Lang F.B.F."/>
            <person name="Roger A.J."/>
            <person name="Ruiz-Trillo I."/>
            <person name="Young S.K."/>
            <person name="Zeng Q."/>
            <person name="Gargeya S."/>
            <person name="Alvarado L."/>
            <person name="Berlin A."/>
            <person name="Chapman S.B."/>
            <person name="Chen Z."/>
            <person name="Freedman E."/>
            <person name="Gellesch M."/>
            <person name="Goldberg J."/>
            <person name="Griggs A."/>
            <person name="Gujja S."/>
            <person name="Heilman E."/>
            <person name="Heiman D."/>
            <person name="Howarth C."/>
            <person name="Mehta T."/>
            <person name="Neiman D."/>
            <person name="Pearson M."/>
            <person name="Roberts A."/>
            <person name="Saif S."/>
            <person name="Shea T."/>
            <person name="Shenoy N."/>
            <person name="Sisk P."/>
            <person name="Stolte C."/>
            <person name="Sykes S."/>
            <person name="White J."/>
            <person name="Yandava C."/>
            <person name="Haas B."/>
            <person name="Nusbaum C."/>
            <person name="Birren B."/>
        </authorList>
    </citation>
    <scope>NUCLEOTIDE SEQUENCE [LARGE SCALE GENOMIC DNA]</scope>
    <source>
        <strain evidence="3">ATCC 50818</strain>
    </source>
</reference>
<feature type="transmembrane region" description="Helical" evidence="2">
    <location>
        <begin position="148"/>
        <end position="169"/>
    </location>
</feature>
<organism evidence="4">
    <name type="scientific">Salpingoeca rosetta (strain ATCC 50818 / BSB-021)</name>
    <dbReference type="NCBI Taxonomy" id="946362"/>
    <lineage>
        <taxon>Eukaryota</taxon>
        <taxon>Choanoflagellata</taxon>
        <taxon>Craspedida</taxon>
        <taxon>Salpingoecidae</taxon>
        <taxon>Salpingoeca</taxon>
    </lineage>
</organism>
<feature type="transmembrane region" description="Helical" evidence="2">
    <location>
        <begin position="102"/>
        <end position="124"/>
    </location>
</feature>
<name>F2URF5_SALR5</name>
<dbReference type="InParanoid" id="F2URF5"/>
<evidence type="ECO:0000313" key="4">
    <source>
        <dbReference type="Proteomes" id="UP000007799"/>
    </source>
</evidence>
<dbReference type="AlphaFoldDB" id="F2URF5"/>
<proteinExistence type="predicted"/>
<keyword evidence="2" id="KW-0812">Transmembrane</keyword>
<evidence type="ECO:0000313" key="3">
    <source>
        <dbReference type="EMBL" id="EGD80258.1"/>
    </source>
</evidence>
<dbReference type="EMBL" id="GL832991">
    <property type="protein sequence ID" value="EGD80258.1"/>
    <property type="molecule type" value="Genomic_DNA"/>
</dbReference>
<sequence length="234" mass="26202">MDVFHHHHHQQQQQQQGLEPEAVTPPPTTAALQQQQQHQQQPTHPPPPMQQQQRMHHHHHLLLNTSPNQPTKPSPNAAAGGSWLFAAGNRWRQHKLHFRLEAAAEGAVMVLGCAAAAVLMQYSYMHWEEQLWTHTSMAMAGTSNHSDAVISSVITVIIIAIDCTAAITLRLTPAPIWRDADIAHVSRSHEEPSSRPHETRQPRTDTIVLENATTTTNVRDLTTFTCRHINATLL</sequence>
<dbReference type="Proteomes" id="UP000007799">
    <property type="component" value="Unassembled WGS sequence"/>
</dbReference>
<evidence type="ECO:0000256" key="2">
    <source>
        <dbReference type="SAM" id="Phobius"/>
    </source>
</evidence>
<dbReference type="GeneID" id="16068847"/>
<keyword evidence="4" id="KW-1185">Reference proteome</keyword>
<protein>
    <submittedName>
        <fullName evidence="3">Uncharacterized protein</fullName>
    </submittedName>
</protein>
<keyword evidence="2" id="KW-1133">Transmembrane helix</keyword>
<dbReference type="KEGG" id="sre:PTSG_10933"/>
<gene>
    <name evidence="3" type="ORF">PTSG_10933</name>
</gene>
<feature type="compositionally biased region" description="Low complexity" evidence="1">
    <location>
        <begin position="29"/>
        <end position="42"/>
    </location>
</feature>
<dbReference type="SUPFAM" id="SSF81995">
    <property type="entry name" value="beta-sandwich domain of Sec23/24"/>
    <property type="match status" value="1"/>
</dbReference>
<evidence type="ECO:0000256" key="1">
    <source>
        <dbReference type="SAM" id="MobiDB-lite"/>
    </source>
</evidence>
<dbReference type="RefSeq" id="XP_004988320.1">
    <property type="nucleotide sequence ID" value="XM_004988263.1"/>
</dbReference>
<keyword evidence="2" id="KW-0472">Membrane</keyword>
<feature type="region of interest" description="Disordered" evidence="1">
    <location>
        <begin position="1"/>
        <end position="57"/>
    </location>
</feature>
<feature type="compositionally biased region" description="Basic residues" evidence="1">
    <location>
        <begin position="1"/>
        <end position="10"/>
    </location>
</feature>
<accession>F2URF5</accession>